<organism evidence="1 2">
    <name type="scientific">Vermiconidia calcicola</name>
    <dbReference type="NCBI Taxonomy" id="1690605"/>
    <lineage>
        <taxon>Eukaryota</taxon>
        <taxon>Fungi</taxon>
        <taxon>Dikarya</taxon>
        <taxon>Ascomycota</taxon>
        <taxon>Pezizomycotina</taxon>
        <taxon>Dothideomycetes</taxon>
        <taxon>Dothideomycetidae</taxon>
        <taxon>Mycosphaerellales</taxon>
        <taxon>Extremaceae</taxon>
        <taxon>Vermiconidia</taxon>
    </lineage>
</organism>
<evidence type="ECO:0000313" key="1">
    <source>
        <dbReference type="EMBL" id="KAK3686445.1"/>
    </source>
</evidence>
<proteinExistence type="predicted"/>
<sequence length="97" mass="10949">MSSTKPQCEPLQRPLATSTATKRESSINRTSKRPQTNALTESMDKSSLKQQKQNDNASDSERKESDVRMQAFLADRNDHLRYWLSYGGAEGEATAQR</sequence>
<reference evidence="1" key="1">
    <citation type="submission" date="2023-07" db="EMBL/GenBank/DDBJ databases">
        <title>Black Yeasts Isolated from many extreme environments.</title>
        <authorList>
            <person name="Coleine C."/>
            <person name="Stajich J.E."/>
            <person name="Selbmann L."/>
        </authorList>
    </citation>
    <scope>NUCLEOTIDE SEQUENCE</scope>
    <source>
        <strain evidence="1">CCFEE 5714</strain>
    </source>
</reference>
<dbReference type="EMBL" id="JAUTXU010000320">
    <property type="protein sequence ID" value="KAK3686445.1"/>
    <property type="molecule type" value="Genomic_DNA"/>
</dbReference>
<comment type="caution">
    <text evidence="1">The sequence shown here is derived from an EMBL/GenBank/DDBJ whole genome shotgun (WGS) entry which is preliminary data.</text>
</comment>
<keyword evidence="2" id="KW-1185">Reference proteome</keyword>
<evidence type="ECO:0000313" key="2">
    <source>
        <dbReference type="Proteomes" id="UP001281147"/>
    </source>
</evidence>
<protein>
    <submittedName>
        <fullName evidence="1">Uncharacterized protein</fullName>
    </submittedName>
</protein>
<name>A0ACC3MD15_9PEZI</name>
<gene>
    <name evidence="1" type="ORF">LTR37_019833</name>
</gene>
<accession>A0ACC3MD15</accession>
<dbReference type="Proteomes" id="UP001281147">
    <property type="component" value="Unassembled WGS sequence"/>
</dbReference>